<evidence type="ECO:0000256" key="1">
    <source>
        <dbReference type="SAM" id="SignalP"/>
    </source>
</evidence>
<sequence>MKRLFFPNRTVCAGLVLSGLFAFSSSSAVNNEVNDNNKVVAAAPANNAQIVGTWELTNKGSYAIVRNPRTRKEYKVGFMIDRYDDYKFLPVDFRTGESVDLRLLVGHDDDDLDDELHRFDFYRDGTMSVIEREDNGRWKRDDDMGVYGFRRDGFFMKIDGKMRKQLQIRFLNNNEFELTQTKFNDSDLRRVVVKKVMRYVRVTRK</sequence>
<evidence type="ECO:0000313" key="4">
    <source>
        <dbReference type="Proteomes" id="UP000060345"/>
    </source>
</evidence>
<accession>A0A0K1NM84</accession>
<feature type="signal peptide" evidence="1">
    <location>
        <begin position="1"/>
        <end position="28"/>
    </location>
</feature>
<reference evidence="3 5" key="2">
    <citation type="submission" date="2021-03" db="EMBL/GenBank/DDBJ databases">
        <title>Human Oral Microbial Genomes.</title>
        <authorList>
            <person name="Johnston C.D."/>
            <person name="Chen T."/>
            <person name="Dewhirst F.E."/>
        </authorList>
    </citation>
    <scope>NUCLEOTIDE SEQUENCE [LARGE SCALE GENOMIC DNA]</scope>
    <source>
        <strain evidence="3 5">W1435</strain>
    </source>
</reference>
<dbReference type="RefSeq" id="WP_025078183.1">
    <property type="nucleotide sequence ID" value="NZ_BAKO01000009.1"/>
</dbReference>
<dbReference type="AlphaFoldDB" id="A0A0K1NM84"/>
<protein>
    <submittedName>
        <fullName evidence="2">Uncharacterized protein</fullName>
    </submittedName>
</protein>
<proteinExistence type="predicted"/>
<dbReference type="Proteomes" id="UP000682005">
    <property type="component" value="Chromosome 2"/>
</dbReference>
<feature type="chain" id="PRO_5044544635" evidence="1">
    <location>
        <begin position="29"/>
        <end position="205"/>
    </location>
</feature>
<dbReference type="OrthoDB" id="1069644at2"/>
<evidence type="ECO:0000313" key="5">
    <source>
        <dbReference type="Proteomes" id="UP000682005"/>
    </source>
</evidence>
<name>A0A0K1NM84_9BACT</name>
<keyword evidence="5" id="KW-1185">Reference proteome</keyword>
<keyword evidence="1" id="KW-0732">Signal</keyword>
<dbReference type="Proteomes" id="UP000060345">
    <property type="component" value="Chromosome 2"/>
</dbReference>
<evidence type="ECO:0000313" key="3">
    <source>
        <dbReference type="EMBL" id="QUB85764.1"/>
    </source>
</evidence>
<gene>
    <name evidence="2" type="ORF">ADJ77_10115</name>
    <name evidence="3" type="ORF">J5A51_00340</name>
</gene>
<organism evidence="2 4">
    <name type="scientific">Prevotella fusca JCM 17724</name>
    <dbReference type="NCBI Taxonomy" id="1236517"/>
    <lineage>
        <taxon>Bacteria</taxon>
        <taxon>Pseudomonadati</taxon>
        <taxon>Bacteroidota</taxon>
        <taxon>Bacteroidia</taxon>
        <taxon>Bacteroidales</taxon>
        <taxon>Prevotellaceae</taxon>
        <taxon>Prevotella</taxon>
    </lineage>
</organism>
<dbReference type="EMBL" id="CP012075">
    <property type="protein sequence ID" value="AKU70150.1"/>
    <property type="molecule type" value="Genomic_DNA"/>
</dbReference>
<reference evidence="2 4" key="1">
    <citation type="submission" date="2015-07" db="EMBL/GenBank/DDBJ databases">
        <authorList>
            <person name="Noorani M."/>
        </authorList>
    </citation>
    <scope>NUCLEOTIDE SEQUENCE [LARGE SCALE GENOMIC DNA]</scope>
    <source>
        <strain evidence="2 4">W1435</strain>
    </source>
</reference>
<dbReference type="KEGG" id="pfus:ADJ77_10115"/>
<dbReference type="EMBL" id="CP072369">
    <property type="protein sequence ID" value="QUB85764.1"/>
    <property type="molecule type" value="Genomic_DNA"/>
</dbReference>
<evidence type="ECO:0000313" key="2">
    <source>
        <dbReference type="EMBL" id="AKU70150.1"/>
    </source>
</evidence>